<accession>A0ABN7WPS8</accession>
<feature type="non-terminal residue" evidence="4">
    <location>
        <position position="525"/>
    </location>
</feature>
<evidence type="ECO:0000256" key="2">
    <source>
        <dbReference type="ARBA" id="ARBA00022741"/>
    </source>
</evidence>
<dbReference type="NCBIfam" id="NF040713">
    <property type="entry name" value="ZapE"/>
    <property type="match status" value="1"/>
</dbReference>
<dbReference type="EMBL" id="CAJVQB010056562">
    <property type="protein sequence ID" value="CAG8837743.1"/>
    <property type="molecule type" value="Genomic_DNA"/>
</dbReference>
<dbReference type="PANTHER" id="PTHR12169:SF6">
    <property type="entry name" value="AFG1-LIKE ATPASE"/>
    <property type="match status" value="1"/>
</dbReference>
<comment type="caution">
    <text evidence="4">The sequence shown here is derived from an EMBL/GenBank/DDBJ whole genome shotgun (WGS) entry which is preliminary data.</text>
</comment>
<dbReference type="InterPro" id="IPR027417">
    <property type="entry name" value="P-loop_NTPase"/>
</dbReference>
<sequence length="525" mass="60037">MVALPQLHPLERELKIGKIEHSYQSFSKLLNTRASWPSVSKVVCFSEGSTRYIGHSKVLIKNYSTESRSFHEFSDESNLKSLESTIISDKSLPSKRGPISRYDALVASRMVREDSFQRSVVCILQDLYERLINYVPPPIMDARGSVSNGSIFSKVSGLFWSPVKSVPVNHPKGLYLYGDVGTGKTMLMDLFFDTLLIERKRRIHFHAFMLDIHARIHKLKREISKTYDPIPPIAADLANDAFVLCFDEFQVTDIADAMILRRLVDELFNRGVIMVTTSNRHPDELYKNGIQRKSFIPCIERLKERCQVQSLNSGTDYRKLARITSGLYFTPLNEQSSTGIDDVFNMLTRGRPVYETKLEFWGRSLKVPHACGDVAKFTFEQLCCQPLGAADYLELTKHYTTVILTDIPRMSLKLKNEARRFITLIDALYDTKTILVCSAEVPIKELFTTEEDLNPTYHELLDDLNLNAKEHKSSSIFTGVEEIFAFERAVSRLMEMQGQEWISKIILKIRSNNSTKSARPTLEYV</sequence>
<evidence type="ECO:0000313" key="5">
    <source>
        <dbReference type="Proteomes" id="UP000789901"/>
    </source>
</evidence>
<name>A0ABN7WPS8_GIGMA</name>
<evidence type="ECO:0000256" key="3">
    <source>
        <dbReference type="ARBA" id="ARBA00022840"/>
    </source>
</evidence>
<dbReference type="SUPFAM" id="SSF52540">
    <property type="entry name" value="P-loop containing nucleoside triphosphate hydrolases"/>
    <property type="match status" value="1"/>
</dbReference>
<dbReference type="InterPro" id="IPR005654">
    <property type="entry name" value="ATPase_AFG1-like"/>
</dbReference>
<dbReference type="Pfam" id="PF03969">
    <property type="entry name" value="AFG1_ATPase"/>
    <property type="match status" value="1"/>
</dbReference>
<evidence type="ECO:0000313" key="4">
    <source>
        <dbReference type="EMBL" id="CAG8837743.1"/>
    </source>
</evidence>
<protein>
    <submittedName>
        <fullName evidence="4">15643_t:CDS:1</fullName>
    </submittedName>
</protein>
<dbReference type="PANTHER" id="PTHR12169">
    <property type="entry name" value="ATPASE N2B"/>
    <property type="match status" value="1"/>
</dbReference>
<feature type="non-terminal residue" evidence="4">
    <location>
        <position position="1"/>
    </location>
</feature>
<keyword evidence="5" id="KW-1185">Reference proteome</keyword>
<gene>
    <name evidence="4" type="ORF">GMARGA_LOCUS33637</name>
</gene>
<proteinExistence type="inferred from homology"/>
<keyword evidence="2" id="KW-0547">Nucleotide-binding</keyword>
<dbReference type="Proteomes" id="UP000789901">
    <property type="component" value="Unassembled WGS sequence"/>
</dbReference>
<evidence type="ECO:0000256" key="1">
    <source>
        <dbReference type="ARBA" id="ARBA00010322"/>
    </source>
</evidence>
<keyword evidence="3" id="KW-0067">ATP-binding</keyword>
<organism evidence="4 5">
    <name type="scientific">Gigaspora margarita</name>
    <dbReference type="NCBI Taxonomy" id="4874"/>
    <lineage>
        <taxon>Eukaryota</taxon>
        <taxon>Fungi</taxon>
        <taxon>Fungi incertae sedis</taxon>
        <taxon>Mucoromycota</taxon>
        <taxon>Glomeromycotina</taxon>
        <taxon>Glomeromycetes</taxon>
        <taxon>Diversisporales</taxon>
        <taxon>Gigasporaceae</taxon>
        <taxon>Gigaspora</taxon>
    </lineage>
</organism>
<reference evidence="4 5" key="1">
    <citation type="submission" date="2021-06" db="EMBL/GenBank/DDBJ databases">
        <authorList>
            <person name="Kallberg Y."/>
            <person name="Tangrot J."/>
            <person name="Rosling A."/>
        </authorList>
    </citation>
    <scope>NUCLEOTIDE SEQUENCE [LARGE SCALE GENOMIC DNA]</scope>
    <source>
        <strain evidence="4 5">120-4 pot B 10/14</strain>
    </source>
</reference>
<comment type="similarity">
    <text evidence="1">Belongs to the AFG1 ATPase family.</text>
</comment>
<dbReference type="Gene3D" id="3.40.50.300">
    <property type="entry name" value="P-loop containing nucleotide triphosphate hydrolases"/>
    <property type="match status" value="1"/>
</dbReference>